<organism evidence="5 6">
    <name type="scientific">Lacibacterium aquatile</name>
    <dbReference type="NCBI Taxonomy" id="1168082"/>
    <lineage>
        <taxon>Bacteria</taxon>
        <taxon>Pseudomonadati</taxon>
        <taxon>Pseudomonadota</taxon>
        <taxon>Alphaproteobacteria</taxon>
        <taxon>Rhodospirillales</taxon>
        <taxon>Rhodospirillaceae</taxon>
    </lineage>
</organism>
<reference evidence="6" key="1">
    <citation type="journal article" date="2019" name="Int. J. Syst. Evol. Microbiol.">
        <title>The Global Catalogue of Microorganisms (GCM) 10K type strain sequencing project: providing services to taxonomists for standard genome sequencing and annotation.</title>
        <authorList>
            <consortium name="The Broad Institute Genomics Platform"/>
            <consortium name="The Broad Institute Genome Sequencing Center for Infectious Disease"/>
            <person name="Wu L."/>
            <person name="Ma J."/>
        </authorList>
    </citation>
    <scope>NUCLEOTIDE SEQUENCE [LARGE SCALE GENOMIC DNA]</scope>
    <source>
        <strain evidence="6">CGMCC 1.19062</strain>
    </source>
</reference>
<evidence type="ECO:0000259" key="4">
    <source>
        <dbReference type="Pfam" id="PF00171"/>
    </source>
</evidence>
<dbReference type="Proteomes" id="UP001597295">
    <property type="component" value="Unassembled WGS sequence"/>
</dbReference>
<dbReference type="Gene3D" id="3.40.605.10">
    <property type="entry name" value="Aldehyde Dehydrogenase, Chain A, domain 1"/>
    <property type="match status" value="1"/>
</dbReference>
<evidence type="ECO:0000256" key="1">
    <source>
        <dbReference type="ARBA" id="ARBA00023002"/>
    </source>
</evidence>
<dbReference type="EMBL" id="JBHUIP010000001">
    <property type="protein sequence ID" value="MFD2261330.1"/>
    <property type="molecule type" value="Genomic_DNA"/>
</dbReference>
<dbReference type="SUPFAM" id="SSF53720">
    <property type="entry name" value="ALDH-like"/>
    <property type="match status" value="1"/>
</dbReference>
<name>A0ABW5DLB7_9PROT</name>
<dbReference type="PROSITE" id="PS00070">
    <property type="entry name" value="ALDEHYDE_DEHYDR_CYS"/>
    <property type="match status" value="1"/>
</dbReference>
<sequence length="479" mass="50214">MSAFKHLIGGSWQASADGRTLPVFDPATGETYAEIAAAGPGEVDAAVAAARAALDGPWGRMAPVDRGRMLMKLSTLLDAHREELAQIESRDTGKPITQARSDAAFVARYFEFYAGCCDKIHGETLPAQPGFLALTLREPHGVTAHIIPWNYPLQMIGRTIGAALAMGNACVLKPAEEACLSALRFGELALEAGLSPGVLNIITGTGAEAGAALSAHPDIDHLSFTGSPQTGAAIQAATGKNNVGCTMELGGKSAQVVFADADLDLALPTLVGAILQNGGQTCSAGSRVLIERSIFDKVSALLAQRFKTLVAGPGATDRDLGPLISLRQKGRVERFLDIAKADGIPLLGQGAIAEDAPGDGYYVRPTLYGPVPPDHTLAQDEVFGPVLCLFAFDSEEEAIRIANGTEYGLVAGLWTRDGARQLRVAKKLKCGQVFVNGYGAGGGVELPFGGVKKSGYGREKGFEALYGFSSLKTILIRHD</sequence>
<feature type="domain" description="Aldehyde dehydrogenase" evidence="4">
    <location>
        <begin position="12"/>
        <end position="474"/>
    </location>
</feature>
<dbReference type="InterPro" id="IPR029510">
    <property type="entry name" value="Ald_DH_CS_GLU"/>
</dbReference>
<dbReference type="InterPro" id="IPR015590">
    <property type="entry name" value="Aldehyde_DH_dom"/>
</dbReference>
<dbReference type="RefSeq" id="WP_379873944.1">
    <property type="nucleotide sequence ID" value="NZ_JBHUIP010000001.1"/>
</dbReference>
<dbReference type="InterPro" id="IPR016160">
    <property type="entry name" value="Ald_DH_CS_CYS"/>
</dbReference>
<keyword evidence="6" id="KW-1185">Reference proteome</keyword>
<comment type="similarity">
    <text evidence="3">Belongs to the aldehyde dehydrogenase family.</text>
</comment>
<evidence type="ECO:0000313" key="6">
    <source>
        <dbReference type="Proteomes" id="UP001597295"/>
    </source>
</evidence>
<dbReference type="PANTHER" id="PTHR11699">
    <property type="entry name" value="ALDEHYDE DEHYDROGENASE-RELATED"/>
    <property type="match status" value="1"/>
</dbReference>
<gene>
    <name evidence="5" type="ORF">ACFSM5_00420</name>
</gene>
<dbReference type="Gene3D" id="3.40.309.10">
    <property type="entry name" value="Aldehyde Dehydrogenase, Chain A, domain 2"/>
    <property type="match status" value="1"/>
</dbReference>
<dbReference type="InterPro" id="IPR016161">
    <property type="entry name" value="Ald_DH/histidinol_DH"/>
</dbReference>
<comment type="caution">
    <text evidence="5">The sequence shown here is derived from an EMBL/GenBank/DDBJ whole genome shotgun (WGS) entry which is preliminary data.</text>
</comment>
<dbReference type="CDD" id="cd07109">
    <property type="entry name" value="ALDH_AAS00426"/>
    <property type="match status" value="1"/>
</dbReference>
<dbReference type="InterPro" id="IPR016162">
    <property type="entry name" value="Ald_DH_N"/>
</dbReference>
<dbReference type="PROSITE" id="PS00687">
    <property type="entry name" value="ALDEHYDE_DEHYDR_GLU"/>
    <property type="match status" value="1"/>
</dbReference>
<proteinExistence type="inferred from homology"/>
<accession>A0ABW5DLB7</accession>
<dbReference type="Pfam" id="PF00171">
    <property type="entry name" value="Aldedh"/>
    <property type="match status" value="1"/>
</dbReference>
<dbReference type="InterPro" id="IPR016163">
    <property type="entry name" value="Ald_DH_C"/>
</dbReference>
<protein>
    <submittedName>
        <fullName evidence="5">Aldehyde dehydrogenase family protein</fullName>
    </submittedName>
</protein>
<evidence type="ECO:0000256" key="2">
    <source>
        <dbReference type="PROSITE-ProRule" id="PRU10007"/>
    </source>
</evidence>
<evidence type="ECO:0000313" key="5">
    <source>
        <dbReference type="EMBL" id="MFD2261330.1"/>
    </source>
</evidence>
<keyword evidence="1 3" id="KW-0560">Oxidoreductase</keyword>
<feature type="active site" evidence="2">
    <location>
        <position position="248"/>
    </location>
</feature>
<evidence type="ECO:0000256" key="3">
    <source>
        <dbReference type="RuleBase" id="RU003345"/>
    </source>
</evidence>